<evidence type="ECO:0000256" key="2">
    <source>
        <dbReference type="ARBA" id="ARBA00004961"/>
    </source>
</evidence>
<evidence type="ECO:0000256" key="1">
    <source>
        <dbReference type="ARBA" id="ARBA00000832"/>
    </source>
</evidence>
<dbReference type="GO" id="GO:0006098">
    <property type="term" value="P:pentose-phosphate shunt"/>
    <property type="evidence" value="ECO:0007669"/>
    <property type="project" value="InterPro"/>
</dbReference>
<organism evidence="9 10">
    <name type="scientific">Pholiota conissans</name>
    <dbReference type="NCBI Taxonomy" id="109636"/>
    <lineage>
        <taxon>Eukaryota</taxon>
        <taxon>Fungi</taxon>
        <taxon>Dikarya</taxon>
        <taxon>Basidiomycota</taxon>
        <taxon>Agaricomycotina</taxon>
        <taxon>Agaricomycetes</taxon>
        <taxon>Agaricomycetidae</taxon>
        <taxon>Agaricales</taxon>
        <taxon>Agaricineae</taxon>
        <taxon>Strophariaceae</taxon>
        <taxon>Pholiota</taxon>
    </lineage>
</organism>
<dbReference type="FunFam" id="3.40.50.1360:FF:000005">
    <property type="entry name" value="6-phosphogluconolactonase"/>
    <property type="match status" value="1"/>
</dbReference>
<dbReference type="AlphaFoldDB" id="A0A9P5YJP4"/>
<dbReference type="EC" id="3.1.1.31" evidence="7"/>
<keyword evidence="5 6" id="KW-0413">Isomerase</keyword>
<comment type="catalytic activity">
    <reaction evidence="6">
        <text>[protein]-peptidylproline (omega=180) = [protein]-peptidylproline (omega=0)</text>
        <dbReference type="Rhea" id="RHEA:16237"/>
        <dbReference type="Rhea" id="RHEA-COMP:10747"/>
        <dbReference type="Rhea" id="RHEA-COMP:10748"/>
        <dbReference type="ChEBI" id="CHEBI:83833"/>
        <dbReference type="ChEBI" id="CHEBI:83834"/>
        <dbReference type="EC" id="5.2.1.8"/>
    </reaction>
</comment>
<protein>
    <recommendedName>
        <fullName evidence="6 7">Multifunctional fusion protein</fullName>
    </recommendedName>
    <domain>
        <recommendedName>
            <fullName evidence="7">6-phosphogluconolactonase</fullName>
            <shortName evidence="7">6PGL</shortName>
            <ecNumber evidence="7">3.1.1.31</ecNumber>
        </recommendedName>
    </domain>
    <domain>
        <recommendedName>
            <fullName evidence="6">Peptidyl-prolyl cis-trans isomerase</fullName>
            <ecNumber evidence="6">5.2.1.8</ecNumber>
        </recommendedName>
    </domain>
</protein>
<comment type="similarity">
    <text evidence="3 7">Belongs to the glucosamine/galactosamine-6-phosphate isomerase family. 6-phosphogluconolactonase subfamily.</text>
</comment>
<dbReference type="CDD" id="cd01400">
    <property type="entry name" value="6PGL"/>
    <property type="match status" value="1"/>
</dbReference>
<dbReference type="InterPro" id="IPR039104">
    <property type="entry name" value="6PGL"/>
</dbReference>
<proteinExistence type="inferred from homology"/>
<dbReference type="NCBIfam" id="TIGR01198">
    <property type="entry name" value="pgl"/>
    <property type="match status" value="1"/>
</dbReference>
<evidence type="ECO:0000256" key="4">
    <source>
        <dbReference type="ARBA" id="ARBA00022801"/>
    </source>
</evidence>
<dbReference type="Proteomes" id="UP000807469">
    <property type="component" value="Unassembled WGS sequence"/>
</dbReference>
<dbReference type="PANTHER" id="PTHR11054">
    <property type="entry name" value="6-PHOSPHOGLUCONOLACTONASE"/>
    <property type="match status" value="1"/>
</dbReference>
<accession>A0A9P5YJP4</accession>
<keyword evidence="5 6" id="KW-0697">Rotamase</keyword>
<evidence type="ECO:0000313" key="10">
    <source>
        <dbReference type="Proteomes" id="UP000807469"/>
    </source>
</evidence>
<comment type="caution">
    <text evidence="9">The sequence shown here is derived from an EMBL/GenBank/DDBJ whole genome shotgun (WGS) entry which is preliminary data.</text>
</comment>
<dbReference type="GO" id="GO:0003755">
    <property type="term" value="F:peptidyl-prolyl cis-trans isomerase activity"/>
    <property type="evidence" value="ECO:0007669"/>
    <property type="project" value="UniProtKB-UniRule"/>
</dbReference>
<dbReference type="OrthoDB" id="432544at2759"/>
<evidence type="ECO:0000256" key="5">
    <source>
        <dbReference type="PROSITE-ProRule" id="PRU00278"/>
    </source>
</evidence>
<feature type="domain" description="PpiC" evidence="8">
    <location>
        <begin position="1"/>
        <end position="73"/>
    </location>
</feature>
<dbReference type="InterPro" id="IPR037171">
    <property type="entry name" value="NagB/RpiA_transferase-like"/>
</dbReference>
<dbReference type="PROSITE" id="PS50198">
    <property type="entry name" value="PPIC_PPIASE_2"/>
    <property type="match status" value="1"/>
</dbReference>
<name>A0A9P5YJP4_9AGAR</name>
<keyword evidence="10" id="KW-1185">Reference proteome</keyword>
<comment type="pathway">
    <text evidence="2 7">Carbohydrate degradation; pentose phosphate pathway; D-ribulose 5-phosphate from D-glucose 6-phosphate (oxidative stage): step 2/3.</text>
</comment>
<dbReference type="EC" id="5.2.1.8" evidence="6"/>
<gene>
    <name evidence="9" type="ORF">BDN70DRAFT_909507</name>
</gene>
<evidence type="ECO:0000256" key="3">
    <source>
        <dbReference type="ARBA" id="ARBA00010662"/>
    </source>
</evidence>
<dbReference type="PANTHER" id="PTHR11054:SF0">
    <property type="entry name" value="6-PHOSPHOGLUCONOLACTONASE"/>
    <property type="match status" value="1"/>
</dbReference>
<dbReference type="InterPro" id="IPR006148">
    <property type="entry name" value="Glc/Gal-6P_isomerase"/>
</dbReference>
<dbReference type="Pfam" id="PF01182">
    <property type="entry name" value="Glucosamine_iso"/>
    <property type="match status" value="1"/>
</dbReference>
<dbReference type="InterPro" id="IPR000297">
    <property type="entry name" value="PPIase_PpiC"/>
</dbReference>
<evidence type="ECO:0000259" key="8">
    <source>
        <dbReference type="PROSITE" id="PS50198"/>
    </source>
</evidence>
<comment type="catalytic activity">
    <reaction evidence="1 7">
        <text>6-phospho-D-glucono-1,5-lactone + H2O = 6-phospho-D-gluconate + H(+)</text>
        <dbReference type="Rhea" id="RHEA:12556"/>
        <dbReference type="ChEBI" id="CHEBI:15377"/>
        <dbReference type="ChEBI" id="CHEBI:15378"/>
        <dbReference type="ChEBI" id="CHEBI:57955"/>
        <dbReference type="ChEBI" id="CHEBI:58759"/>
        <dbReference type="EC" id="3.1.1.31"/>
    </reaction>
</comment>
<dbReference type="GO" id="GO:0005975">
    <property type="term" value="P:carbohydrate metabolic process"/>
    <property type="evidence" value="ECO:0007669"/>
    <property type="project" value="UniProtKB-UniRule"/>
</dbReference>
<dbReference type="Gene3D" id="3.40.50.1360">
    <property type="match status" value="1"/>
</dbReference>
<dbReference type="SUPFAM" id="SSF100950">
    <property type="entry name" value="NagB/RpiA/CoA transferase-like"/>
    <property type="match status" value="1"/>
</dbReference>
<dbReference type="EMBL" id="MU155945">
    <property type="protein sequence ID" value="KAF9470539.1"/>
    <property type="molecule type" value="Genomic_DNA"/>
</dbReference>
<dbReference type="InterPro" id="IPR005900">
    <property type="entry name" value="6-phosphogluconolactonase_DevB"/>
</dbReference>
<sequence length="272" mass="30261">MILVKHEKDAERKAQWVRTVDFAIPDLTQQSDDLAAFIALAQKDSIDKKDRFTIALSGGSLSNMPKGLISNPFMKWDKGQVYCVDECIVPLDHADYNHRAYTDALFAHVPIPTENIHTIDPTLFGDLDELSDSYEKLLIREFSGKGNERFPVFDLILLGVGPDGHTASLFPSHELLAETDRWVAYLEDSPKPPLRRITFTYPVINHAARVVFVASGDDMAATVADVLDCPEKGVPAALVRPVLPGQLYWFVDDPAASKTTYPGTSFDQIICR</sequence>
<evidence type="ECO:0000256" key="6">
    <source>
        <dbReference type="RuleBase" id="RU363014"/>
    </source>
</evidence>
<evidence type="ECO:0000256" key="7">
    <source>
        <dbReference type="RuleBase" id="RU365095"/>
    </source>
</evidence>
<evidence type="ECO:0000313" key="9">
    <source>
        <dbReference type="EMBL" id="KAF9470539.1"/>
    </source>
</evidence>
<dbReference type="GO" id="GO:0017057">
    <property type="term" value="F:6-phosphogluconolactonase activity"/>
    <property type="evidence" value="ECO:0007669"/>
    <property type="project" value="UniProtKB-UniRule"/>
</dbReference>
<comment type="function">
    <text evidence="7">Hydrolysis of 6-phosphogluconolactone to 6-phosphogluconate.</text>
</comment>
<keyword evidence="4 7" id="KW-0378">Hydrolase</keyword>
<reference evidence="9" key="1">
    <citation type="submission" date="2020-11" db="EMBL/GenBank/DDBJ databases">
        <authorList>
            <consortium name="DOE Joint Genome Institute"/>
            <person name="Ahrendt S."/>
            <person name="Riley R."/>
            <person name="Andreopoulos W."/>
            <person name="Labutti K."/>
            <person name="Pangilinan J."/>
            <person name="Ruiz-Duenas F.J."/>
            <person name="Barrasa J.M."/>
            <person name="Sanchez-Garcia M."/>
            <person name="Camarero S."/>
            <person name="Miyauchi S."/>
            <person name="Serrano A."/>
            <person name="Linde D."/>
            <person name="Babiker R."/>
            <person name="Drula E."/>
            <person name="Ayuso-Fernandez I."/>
            <person name="Pacheco R."/>
            <person name="Padilla G."/>
            <person name="Ferreira P."/>
            <person name="Barriuso J."/>
            <person name="Kellner H."/>
            <person name="Castanera R."/>
            <person name="Alfaro M."/>
            <person name="Ramirez L."/>
            <person name="Pisabarro A.G."/>
            <person name="Kuo A."/>
            <person name="Tritt A."/>
            <person name="Lipzen A."/>
            <person name="He G."/>
            <person name="Yan M."/>
            <person name="Ng V."/>
            <person name="Cullen D."/>
            <person name="Martin F."/>
            <person name="Rosso M.-N."/>
            <person name="Henrissat B."/>
            <person name="Hibbett D."/>
            <person name="Martinez A.T."/>
            <person name="Grigoriev I.V."/>
        </authorList>
    </citation>
    <scope>NUCLEOTIDE SEQUENCE</scope>
    <source>
        <strain evidence="9">CIRM-BRFM 674</strain>
    </source>
</reference>